<dbReference type="EMBL" id="CP034412">
    <property type="protein sequence ID" value="QCY47821.1"/>
    <property type="molecule type" value="Genomic_DNA"/>
</dbReference>
<dbReference type="KEGG" id="gcr:GcLGCM259_2107"/>
<dbReference type="Proteomes" id="UP000307000">
    <property type="component" value="Chromosome"/>
</dbReference>
<gene>
    <name evidence="4" type="ORF">GcLGCM259_2107</name>
</gene>
<dbReference type="Pfam" id="PF04024">
    <property type="entry name" value="PspC"/>
    <property type="match status" value="1"/>
</dbReference>
<reference evidence="4 5" key="1">
    <citation type="submission" date="2018-12" db="EMBL/GenBank/DDBJ databases">
        <title>Complete Genome Sequence of Glutamicibacter creatinolyticus strain LGCM259,isolated from an abscess of a 12-year-old mare in Italy.</title>
        <authorList>
            <person name="Santos R.G."/>
            <person name="Silva A.L."/>
            <person name="Seyffert N."/>
            <person name="Castro T.L.P."/>
            <person name="Attili A.R."/>
            <person name="Rifici C."/>
            <person name="Mazzullo G."/>
            <person name="Brenig B."/>
            <person name="Venanzi F."/>
            <person name="Azevedo V."/>
        </authorList>
    </citation>
    <scope>NUCLEOTIDE SEQUENCE [LARGE SCALE GENOMIC DNA]</scope>
    <source>
        <strain evidence="4 5">LGCM 259</strain>
    </source>
</reference>
<keyword evidence="5" id="KW-1185">Reference proteome</keyword>
<keyword evidence="2" id="KW-1133">Transmembrane helix</keyword>
<feature type="transmembrane region" description="Helical" evidence="2">
    <location>
        <begin position="329"/>
        <end position="348"/>
    </location>
</feature>
<dbReference type="InterPro" id="IPR007168">
    <property type="entry name" value="Phageshock_PspC_N"/>
</dbReference>
<name>A0A5B7WUR8_9MICC</name>
<evidence type="ECO:0000313" key="4">
    <source>
        <dbReference type="EMBL" id="QCY47821.1"/>
    </source>
</evidence>
<accession>A0A5B7WUR8</accession>
<feature type="compositionally biased region" description="Low complexity" evidence="1">
    <location>
        <begin position="141"/>
        <end position="155"/>
    </location>
</feature>
<dbReference type="RefSeq" id="WP_138926611.1">
    <property type="nucleotide sequence ID" value="NZ_CP034412.1"/>
</dbReference>
<feature type="transmembrane region" description="Helical" evidence="2">
    <location>
        <begin position="300"/>
        <end position="322"/>
    </location>
</feature>
<evidence type="ECO:0000256" key="2">
    <source>
        <dbReference type="SAM" id="Phobius"/>
    </source>
</evidence>
<keyword evidence="2" id="KW-0812">Transmembrane</keyword>
<sequence length="465" mass="48846">MDQDHSSHKIFDSLRQQQIRRSESQWLGGVAAGIAQRLQVDAVLVRGVAVALALLGGVGLIAYGLAWAFLPDENGQIHVEQALQKNWTSGMTGALVTFLLGVGPAPWAFSSIAPFVWPLLIVAGVLFVVFSRNNTKFARGPRPTDTAAPTYPADASGHTGSTAVVLHDPEVSWQDPAPSANPVDDTVRAEQDLPRQPGPQNIFGRSASDAPPRSRFNIKEPTMESDSGHYFPGTQPPSGQDEYPGKDYYTGKESKGKQKIPLAPPIPGWVATIIVGATALIIAVVFGLDYLGLVDFPGGSWPLALSLGLLFVGLALVIAALAHRTSGGLLGLAIPLLVLTLIFGNSGAVSSTGFGTSSGGVITSDSDGEYNAIFSNATIDLRQYADITSPTTVEVNTVFASVNLRLPEEVPVRIQSDGIFLSQHGSGAPGSSDSSKPLLIVDVNGAFSKINALPSDSSTVTTPDF</sequence>
<feature type="transmembrane region" description="Helical" evidence="2">
    <location>
        <begin position="115"/>
        <end position="132"/>
    </location>
</feature>
<organism evidence="4 5">
    <name type="scientific">Glutamicibacter creatinolyticus</name>
    <dbReference type="NCBI Taxonomy" id="162496"/>
    <lineage>
        <taxon>Bacteria</taxon>
        <taxon>Bacillati</taxon>
        <taxon>Actinomycetota</taxon>
        <taxon>Actinomycetes</taxon>
        <taxon>Micrococcales</taxon>
        <taxon>Micrococcaceae</taxon>
        <taxon>Glutamicibacter</taxon>
    </lineage>
</organism>
<evidence type="ECO:0000313" key="5">
    <source>
        <dbReference type="Proteomes" id="UP000307000"/>
    </source>
</evidence>
<feature type="domain" description="Phage shock protein PspC N-terminal" evidence="3">
    <location>
        <begin position="19"/>
        <end position="73"/>
    </location>
</feature>
<feature type="transmembrane region" description="Helical" evidence="2">
    <location>
        <begin position="48"/>
        <end position="70"/>
    </location>
</feature>
<feature type="transmembrane region" description="Helical" evidence="2">
    <location>
        <begin position="266"/>
        <end position="288"/>
    </location>
</feature>
<evidence type="ECO:0000259" key="3">
    <source>
        <dbReference type="Pfam" id="PF04024"/>
    </source>
</evidence>
<keyword evidence="2" id="KW-0472">Membrane</keyword>
<proteinExistence type="predicted"/>
<feature type="region of interest" description="Disordered" evidence="1">
    <location>
        <begin position="140"/>
        <end position="256"/>
    </location>
</feature>
<feature type="compositionally biased region" description="Basic and acidic residues" evidence="1">
    <location>
        <begin position="243"/>
        <end position="256"/>
    </location>
</feature>
<dbReference type="AlphaFoldDB" id="A0A5B7WUR8"/>
<evidence type="ECO:0000256" key="1">
    <source>
        <dbReference type="SAM" id="MobiDB-lite"/>
    </source>
</evidence>
<protein>
    <submittedName>
        <fullName evidence="4">PspC domain-containing protein</fullName>
    </submittedName>
</protein>